<reference evidence="2" key="1">
    <citation type="submission" date="2023-08" db="EMBL/GenBank/DDBJ databases">
        <title>Draft sequence of the Babesia gibsoni genome.</title>
        <authorList>
            <person name="Yamagishi J.Y."/>
            <person name="Xuan X.X."/>
        </authorList>
    </citation>
    <scope>NUCLEOTIDE SEQUENCE</scope>
    <source>
        <strain evidence="2">Azabu</strain>
    </source>
</reference>
<protein>
    <submittedName>
        <fullName evidence="2">Uncharacterized protein</fullName>
    </submittedName>
</protein>
<feature type="signal peptide" evidence="1">
    <location>
        <begin position="1"/>
        <end position="21"/>
    </location>
</feature>
<dbReference type="EMBL" id="JAVEPI010000005">
    <property type="protein sequence ID" value="KAK1441922.1"/>
    <property type="molecule type" value="Genomic_DNA"/>
</dbReference>
<evidence type="ECO:0000256" key="1">
    <source>
        <dbReference type="SAM" id="SignalP"/>
    </source>
</evidence>
<comment type="caution">
    <text evidence="2">The sequence shown here is derived from an EMBL/GenBank/DDBJ whole genome shotgun (WGS) entry which is preliminary data.</text>
</comment>
<accession>A0AAD8LHY5</accession>
<evidence type="ECO:0000313" key="3">
    <source>
        <dbReference type="Proteomes" id="UP001230268"/>
    </source>
</evidence>
<feature type="chain" id="PRO_5042006783" evidence="1">
    <location>
        <begin position="22"/>
        <end position="233"/>
    </location>
</feature>
<gene>
    <name evidence="2" type="ORF">BgAZ_502540</name>
</gene>
<dbReference type="Proteomes" id="UP001230268">
    <property type="component" value="Unassembled WGS sequence"/>
</dbReference>
<evidence type="ECO:0000313" key="2">
    <source>
        <dbReference type="EMBL" id="KAK1441922.1"/>
    </source>
</evidence>
<organism evidence="2 3">
    <name type="scientific">Babesia gibsoni</name>
    <dbReference type="NCBI Taxonomy" id="33632"/>
    <lineage>
        <taxon>Eukaryota</taxon>
        <taxon>Sar</taxon>
        <taxon>Alveolata</taxon>
        <taxon>Apicomplexa</taxon>
        <taxon>Aconoidasida</taxon>
        <taxon>Piroplasmida</taxon>
        <taxon>Babesiidae</taxon>
        <taxon>Babesia</taxon>
    </lineage>
</organism>
<sequence>MMQCCIAIIYACLLTLIQVEARCLKPGGRYALSAIGGSGIHERTFQRRWRLLTSLASEVESNIRQEIVKLAAQLPNSRNLPLKDSGFLAREASKIRNLLVPEWQDVYLNKYWAVERIQHLGFLGDVVAWLFGTEDYVTFSAWQYRPNIFHKGGNLTLEIHYKIPIDVADGVRFLFEPIVVYTCDVSPGKYVPGSARFSTGTVEILTHPFIPWKKFHAGTVEIIPPRAPTEFNP</sequence>
<keyword evidence="1" id="KW-0732">Signal</keyword>
<keyword evidence="3" id="KW-1185">Reference proteome</keyword>
<proteinExistence type="predicted"/>
<name>A0AAD8LHY5_BABGI</name>
<dbReference type="AlphaFoldDB" id="A0AAD8LHY5"/>